<dbReference type="Pfam" id="PF00528">
    <property type="entry name" value="BPD_transp_1"/>
    <property type="match status" value="1"/>
</dbReference>
<dbReference type="InterPro" id="IPR035906">
    <property type="entry name" value="MetI-like_sf"/>
</dbReference>
<keyword evidence="5 7" id="KW-1133">Transmembrane helix</keyword>
<proteinExistence type="inferred from homology"/>
<keyword evidence="3" id="KW-1003">Cell membrane</keyword>
<feature type="domain" description="ABC transmembrane type-1" evidence="8">
    <location>
        <begin position="106"/>
        <end position="322"/>
    </location>
</feature>
<dbReference type="PANTHER" id="PTHR30193:SF18">
    <property type="entry name" value="OSMOPROTECTIVE COMPOUNDS UPTAKE PERMEASE PROTEIN GGTC"/>
    <property type="match status" value="1"/>
</dbReference>
<gene>
    <name evidence="9" type="ORF">ABR60_00895</name>
</gene>
<evidence type="ECO:0000256" key="5">
    <source>
        <dbReference type="ARBA" id="ARBA00022989"/>
    </source>
</evidence>
<evidence type="ECO:0000313" key="9">
    <source>
        <dbReference type="EMBL" id="KRO30446.1"/>
    </source>
</evidence>
<protein>
    <submittedName>
        <fullName evidence="9">ABC transporter permease</fullName>
    </submittedName>
</protein>
<feature type="transmembrane region" description="Helical" evidence="7">
    <location>
        <begin position="301"/>
        <end position="324"/>
    </location>
</feature>
<feature type="transmembrane region" description="Helical" evidence="7">
    <location>
        <begin position="143"/>
        <end position="162"/>
    </location>
</feature>
<dbReference type="InterPro" id="IPR051393">
    <property type="entry name" value="ABC_transporter_permease"/>
</dbReference>
<keyword evidence="2 7" id="KW-0813">Transport</keyword>
<name>A0A0R2NX95_9ACTN</name>
<feature type="transmembrane region" description="Helical" evidence="7">
    <location>
        <begin position="52"/>
        <end position="72"/>
    </location>
</feature>
<evidence type="ECO:0000313" key="10">
    <source>
        <dbReference type="Proteomes" id="UP000053941"/>
    </source>
</evidence>
<dbReference type="CDD" id="cd06261">
    <property type="entry name" value="TM_PBP2"/>
    <property type="match status" value="1"/>
</dbReference>
<feature type="transmembrane region" description="Helical" evidence="7">
    <location>
        <begin position="20"/>
        <end position="40"/>
    </location>
</feature>
<dbReference type="SUPFAM" id="SSF161098">
    <property type="entry name" value="MetI-like"/>
    <property type="match status" value="1"/>
</dbReference>
<sequence length="333" mass="37035">MLELAARQSQLEQAASKLTGLVITIIVFAIIVSLAFYLAERTSERVQRLVKYLLFLAPALIFLFVGLIAPAIRTLYLSFRDARGDNFVGLENYIWAFTQPEILQILRNTGIWMLVAPIASTALGLTIAVLTDRMKRPGLVKSLIFMPMAISFVGAGIIWKFVYQFQPNDRVAEIGLLSQIAEWLGFVPTNWILTAPLNTFLLIVVFVWIQTGFAMVILSAAIKAIPEEILEASMLDGASGWKRFARVTVPMIRGTIIVVLSTITIGALKVFDIIRTMTGGNFKTSVIANEMYNQSFRALNYGTGSALAIILFLGVIPLVAYNVMHLRRERSER</sequence>
<comment type="similarity">
    <text evidence="7">Belongs to the binding-protein-dependent transport system permease family.</text>
</comment>
<dbReference type="InterPro" id="IPR000515">
    <property type="entry name" value="MetI-like"/>
</dbReference>
<feature type="transmembrane region" description="Helical" evidence="7">
    <location>
        <begin position="111"/>
        <end position="131"/>
    </location>
</feature>
<organism evidence="9 10">
    <name type="scientific">Actinobacteria bacterium BACL2 MAG-120802-bin41</name>
    <dbReference type="NCBI Taxonomy" id="1655568"/>
    <lineage>
        <taxon>Bacteria</taxon>
        <taxon>Bacillati</taxon>
        <taxon>Actinomycetota</taxon>
        <taxon>Actinomycetes</taxon>
        <taxon>Actinomycetes incertae sedis</taxon>
        <taxon>ac1 cluster</taxon>
    </lineage>
</organism>
<feature type="transmembrane region" description="Helical" evidence="7">
    <location>
        <begin position="251"/>
        <end position="271"/>
    </location>
</feature>
<dbReference type="AlphaFoldDB" id="A0A0R2NX95"/>
<evidence type="ECO:0000256" key="1">
    <source>
        <dbReference type="ARBA" id="ARBA00004651"/>
    </source>
</evidence>
<feature type="transmembrane region" description="Helical" evidence="7">
    <location>
        <begin position="200"/>
        <end position="222"/>
    </location>
</feature>
<keyword evidence="4 7" id="KW-0812">Transmembrane</keyword>
<dbReference type="GO" id="GO:0055085">
    <property type="term" value="P:transmembrane transport"/>
    <property type="evidence" value="ECO:0007669"/>
    <property type="project" value="InterPro"/>
</dbReference>
<evidence type="ECO:0000256" key="7">
    <source>
        <dbReference type="RuleBase" id="RU363032"/>
    </source>
</evidence>
<comment type="caution">
    <text evidence="9">The sequence shown here is derived from an EMBL/GenBank/DDBJ whole genome shotgun (WGS) entry which is preliminary data.</text>
</comment>
<reference evidence="9 10" key="1">
    <citation type="submission" date="2015-10" db="EMBL/GenBank/DDBJ databases">
        <title>Metagenome-Assembled Genomes uncover a global brackish microbiome.</title>
        <authorList>
            <person name="Hugerth L.W."/>
            <person name="Larsson J."/>
            <person name="Alneberg J."/>
            <person name="Lindh M.V."/>
            <person name="Legrand C."/>
            <person name="Pinhassi J."/>
            <person name="Andersson A.F."/>
        </authorList>
    </citation>
    <scope>NUCLEOTIDE SEQUENCE [LARGE SCALE GENOMIC DNA]</scope>
    <source>
        <strain evidence="9">BACL2 MAG-120802-bin41</strain>
    </source>
</reference>
<dbReference type="GO" id="GO:0005886">
    <property type="term" value="C:plasma membrane"/>
    <property type="evidence" value="ECO:0007669"/>
    <property type="project" value="UniProtKB-SubCell"/>
</dbReference>
<dbReference type="PANTHER" id="PTHR30193">
    <property type="entry name" value="ABC TRANSPORTER PERMEASE PROTEIN"/>
    <property type="match status" value="1"/>
</dbReference>
<dbReference type="PROSITE" id="PS50928">
    <property type="entry name" value="ABC_TM1"/>
    <property type="match status" value="1"/>
</dbReference>
<dbReference type="Gene3D" id="1.10.3720.10">
    <property type="entry name" value="MetI-like"/>
    <property type="match status" value="1"/>
</dbReference>
<keyword evidence="6 7" id="KW-0472">Membrane</keyword>
<evidence type="ECO:0000256" key="4">
    <source>
        <dbReference type="ARBA" id="ARBA00022692"/>
    </source>
</evidence>
<evidence type="ECO:0000259" key="8">
    <source>
        <dbReference type="PROSITE" id="PS50928"/>
    </source>
</evidence>
<dbReference type="EMBL" id="LIAS01000119">
    <property type="protein sequence ID" value="KRO30446.1"/>
    <property type="molecule type" value="Genomic_DNA"/>
</dbReference>
<dbReference type="Proteomes" id="UP000053941">
    <property type="component" value="Unassembled WGS sequence"/>
</dbReference>
<evidence type="ECO:0000256" key="2">
    <source>
        <dbReference type="ARBA" id="ARBA00022448"/>
    </source>
</evidence>
<evidence type="ECO:0000256" key="3">
    <source>
        <dbReference type="ARBA" id="ARBA00022475"/>
    </source>
</evidence>
<accession>A0A0R2NX95</accession>
<evidence type="ECO:0000256" key="6">
    <source>
        <dbReference type="ARBA" id="ARBA00023136"/>
    </source>
</evidence>
<comment type="subcellular location">
    <subcellularLocation>
        <location evidence="1 7">Cell membrane</location>
        <topology evidence="1 7">Multi-pass membrane protein</topology>
    </subcellularLocation>
</comment>